<name>A0ABV0G8B9_9BURK</name>
<evidence type="ECO:0000313" key="1">
    <source>
        <dbReference type="EMBL" id="MEO3711293.1"/>
    </source>
</evidence>
<protein>
    <submittedName>
        <fullName evidence="1">Uncharacterized protein</fullName>
    </submittedName>
</protein>
<dbReference type="RefSeq" id="WP_347604791.1">
    <property type="nucleotide sequence ID" value="NZ_JBDPZC010000001.1"/>
</dbReference>
<comment type="caution">
    <text evidence="1">The sequence shown here is derived from an EMBL/GenBank/DDBJ whole genome shotgun (WGS) entry which is preliminary data.</text>
</comment>
<dbReference type="Proteomes" id="UP001462640">
    <property type="component" value="Unassembled WGS sequence"/>
</dbReference>
<accession>A0ABV0G8B9</accession>
<evidence type="ECO:0000313" key="2">
    <source>
        <dbReference type="Proteomes" id="UP001462640"/>
    </source>
</evidence>
<sequence length="413" mass="47178">MKDRPVIDALYEALLNGDDEQIQAIQQHRALECLDLRFLACTDDPGAVDLNLGLGIQSCEYVIPIFEGPRARLMSRHTAIQQRISGGQSNVLIDYSLCFDSNFAEKLKCLVLGKNIDPVEQARVIEVLRLKAINPRVQFDVMPFLLENTRLTRDDPKNLRPLDTLIAFRMLDHLDWKAFRDDPTQLLFDASVDSLRERLQPAEESFLASLKLDVHVLRQEAIALGTQALLLRFASLWKAHARDRRAVMRDLVDFSLFELGSFPATELTLIWSGIREKDVAPFFGPLINPSHKIVHASRGMAWDMTHLRALQDTTRQSQLGSFFVPYFVSFDARWRDLLRLNPIRLLLIDDGRHSLNAGRVNDREFQLLLNDVMSDQAKQAFSTEQVEARRLGARQPDRSARQALVDREVQAWA</sequence>
<keyword evidence="2" id="KW-1185">Reference proteome</keyword>
<reference evidence="1 2" key="1">
    <citation type="submission" date="2024-05" db="EMBL/GenBank/DDBJ databases">
        <title>Roseateles sp. 2.12 16S ribosomal RNA gene Genome sequencing and assembly.</title>
        <authorList>
            <person name="Woo H."/>
        </authorList>
    </citation>
    <scope>NUCLEOTIDE SEQUENCE [LARGE SCALE GENOMIC DNA]</scope>
    <source>
        <strain evidence="1 2">2.12</strain>
    </source>
</reference>
<dbReference type="EMBL" id="JBDPZC010000001">
    <property type="protein sequence ID" value="MEO3711293.1"/>
    <property type="molecule type" value="Genomic_DNA"/>
</dbReference>
<gene>
    <name evidence="1" type="ORF">ABDJ40_00775</name>
</gene>
<organism evidence="1 2">
    <name type="scientific">Roseateles flavus</name>
    <dbReference type="NCBI Taxonomy" id="3149041"/>
    <lineage>
        <taxon>Bacteria</taxon>
        <taxon>Pseudomonadati</taxon>
        <taxon>Pseudomonadota</taxon>
        <taxon>Betaproteobacteria</taxon>
        <taxon>Burkholderiales</taxon>
        <taxon>Sphaerotilaceae</taxon>
        <taxon>Roseateles</taxon>
    </lineage>
</organism>
<proteinExistence type="predicted"/>